<evidence type="ECO:0000313" key="6">
    <source>
        <dbReference type="Proteomes" id="UP000663829"/>
    </source>
</evidence>
<dbReference type="InterPro" id="IPR011037">
    <property type="entry name" value="Pyrv_Knase-like_insert_dom_sf"/>
</dbReference>
<dbReference type="OrthoDB" id="17255at2759"/>
<dbReference type="PROSITE" id="PS51340">
    <property type="entry name" value="MOSC"/>
    <property type="match status" value="1"/>
</dbReference>
<evidence type="ECO:0000259" key="1">
    <source>
        <dbReference type="PROSITE" id="PS51340"/>
    </source>
</evidence>
<organism evidence="3 6">
    <name type="scientific">Didymodactylos carnosus</name>
    <dbReference type="NCBI Taxonomy" id="1234261"/>
    <lineage>
        <taxon>Eukaryota</taxon>
        <taxon>Metazoa</taxon>
        <taxon>Spiralia</taxon>
        <taxon>Gnathifera</taxon>
        <taxon>Rotifera</taxon>
        <taxon>Eurotatoria</taxon>
        <taxon>Bdelloidea</taxon>
        <taxon>Philodinida</taxon>
        <taxon>Philodinidae</taxon>
        <taxon>Didymodactylos</taxon>
    </lineage>
</organism>
<dbReference type="EMBL" id="CAJNOK010014551">
    <property type="protein sequence ID" value="CAF1207146.1"/>
    <property type="molecule type" value="Genomic_DNA"/>
</dbReference>
<dbReference type="Proteomes" id="UP000663829">
    <property type="component" value="Unassembled WGS sequence"/>
</dbReference>
<protein>
    <recommendedName>
        <fullName evidence="1">MOSC domain-containing protein</fullName>
    </recommendedName>
</protein>
<evidence type="ECO:0000313" key="3">
    <source>
        <dbReference type="EMBL" id="CAF1481522.1"/>
    </source>
</evidence>
<name>A0A815RXA9_9BILA</name>
<dbReference type="EMBL" id="CAJOBC010086634">
    <property type="protein sequence ID" value="CAF4346467.1"/>
    <property type="molecule type" value="Genomic_DNA"/>
</dbReference>
<dbReference type="Proteomes" id="UP000681722">
    <property type="component" value="Unassembled WGS sequence"/>
</dbReference>
<sequence length="269" mass="31087">MSDPVVAELLIYPVKSCAAIKVNEAKTTKYGLSLTTNSLLSDRRWMVVKNRKQQTLRQISKMALIQPSFTGEGLILNAPGMPRLQLSLKSLPDEIIEVECWETPILGRKYPENVSQWLSEFLETPNLDLVYFDDQFEPRLSKDVEKEPNECRPTDVVSYHDMSPVHLLTYESVDDLNKRLENPVKDYWRQIQIGSAKLIWIRQCLRCLLPTVNPENGIRDPSTEPWKTYRLKKELYGVQCQFGTYLGVEEDGILHVGDEIKILREDKNF</sequence>
<dbReference type="Pfam" id="PF03473">
    <property type="entry name" value="MOSC"/>
    <property type="match status" value="1"/>
</dbReference>
<dbReference type="SUPFAM" id="SSF141673">
    <property type="entry name" value="MOSC N-terminal domain-like"/>
    <property type="match status" value="1"/>
</dbReference>
<dbReference type="EMBL" id="CAJNOQ010021154">
    <property type="protein sequence ID" value="CAF1481522.1"/>
    <property type="molecule type" value="Genomic_DNA"/>
</dbReference>
<dbReference type="PANTHER" id="PTHR14237">
    <property type="entry name" value="MOLYBDOPTERIN COFACTOR SULFURASE MOSC"/>
    <property type="match status" value="1"/>
</dbReference>
<dbReference type="AlphaFoldDB" id="A0A815RXA9"/>
<evidence type="ECO:0000313" key="4">
    <source>
        <dbReference type="EMBL" id="CAF4016385.1"/>
    </source>
</evidence>
<dbReference type="Pfam" id="PF03476">
    <property type="entry name" value="MOSC_N"/>
    <property type="match status" value="1"/>
</dbReference>
<feature type="domain" description="MOSC" evidence="1">
    <location>
        <begin position="186"/>
        <end position="263"/>
    </location>
</feature>
<dbReference type="GO" id="GO:0030170">
    <property type="term" value="F:pyridoxal phosphate binding"/>
    <property type="evidence" value="ECO:0007669"/>
    <property type="project" value="InterPro"/>
</dbReference>
<dbReference type="GO" id="GO:0030151">
    <property type="term" value="F:molybdenum ion binding"/>
    <property type="evidence" value="ECO:0007669"/>
    <property type="project" value="InterPro"/>
</dbReference>
<dbReference type="Proteomes" id="UP000682733">
    <property type="component" value="Unassembled WGS sequence"/>
</dbReference>
<reference evidence="3" key="1">
    <citation type="submission" date="2021-02" db="EMBL/GenBank/DDBJ databases">
        <authorList>
            <person name="Nowell W R."/>
        </authorList>
    </citation>
    <scope>NUCLEOTIDE SEQUENCE</scope>
</reference>
<comment type="caution">
    <text evidence="3">The sequence shown here is derived from an EMBL/GenBank/DDBJ whole genome shotgun (WGS) entry which is preliminary data.</text>
</comment>
<dbReference type="Proteomes" id="UP000677228">
    <property type="component" value="Unassembled WGS sequence"/>
</dbReference>
<evidence type="ECO:0000313" key="5">
    <source>
        <dbReference type="EMBL" id="CAF4346467.1"/>
    </source>
</evidence>
<gene>
    <name evidence="3" type="ORF">GPM918_LOCUS35862</name>
    <name evidence="2" type="ORF">OVA965_LOCUS24268</name>
    <name evidence="5" type="ORF">SRO942_LOCUS36586</name>
    <name evidence="4" type="ORF">TMI583_LOCUS24988</name>
</gene>
<dbReference type="SUPFAM" id="SSF50800">
    <property type="entry name" value="PK beta-barrel domain-like"/>
    <property type="match status" value="1"/>
</dbReference>
<dbReference type="InterPro" id="IPR005303">
    <property type="entry name" value="MOCOS_middle"/>
</dbReference>
<dbReference type="PANTHER" id="PTHR14237:SF19">
    <property type="entry name" value="MITOCHONDRIAL AMIDOXIME REDUCING COMPONENT 1"/>
    <property type="match status" value="1"/>
</dbReference>
<proteinExistence type="predicted"/>
<dbReference type="GO" id="GO:0003824">
    <property type="term" value="F:catalytic activity"/>
    <property type="evidence" value="ECO:0007669"/>
    <property type="project" value="InterPro"/>
</dbReference>
<dbReference type="InterPro" id="IPR005302">
    <property type="entry name" value="MoCF_Sase_C"/>
</dbReference>
<accession>A0A815RXA9</accession>
<dbReference type="EMBL" id="CAJOBA010036085">
    <property type="protein sequence ID" value="CAF4016385.1"/>
    <property type="molecule type" value="Genomic_DNA"/>
</dbReference>
<keyword evidence="6" id="KW-1185">Reference proteome</keyword>
<evidence type="ECO:0000313" key="2">
    <source>
        <dbReference type="EMBL" id="CAF1207146.1"/>
    </source>
</evidence>